<name>A0A410G9H1_9BURK</name>
<proteinExistence type="predicted"/>
<dbReference type="KEGG" id="pus:CKA81_03185"/>
<dbReference type="OrthoDB" id="8809825at2"/>
<keyword evidence="3" id="KW-1185">Reference proteome</keyword>
<dbReference type="Gene3D" id="1.20.120.520">
    <property type="entry name" value="nmb1532 protein domain like"/>
    <property type="match status" value="1"/>
</dbReference>
<gene>
    <name evidence="2" type="ORF">CKA81_03185</name>
</gene>
<sequence length="136" mass="15322">MEIDRFKQQHVDILQGIAALRKFSQAGIQENATEIARQVKALGSVVTLHLAVEDRILYPSLQKGADLKLAEMGRAYEEDMKGIANEFIAFSRKWSVAKTVAEKAEEFRAEANSVLKVLHSRMQRENTEFYPAIEAA</sequence>
<dbReference type="RefSeq" id="WP_128354010.1">
    <property type="nucleotide sequence ID" value="NZ_CP022987.1"/>
</dbReference>
<accession>A0A410G9H1</accession>
<evidence type="ECO:0000313" key="3">
    <source>
        <dbReference type="Proteomes" id="UP000283474"/>
    </source>
</evidence>
<evidence type="ECO:0000259" key="1">
    <source>
        <dbReference type="Pfam" id="PF01814"/>
    </source>
</evidence>
<dbReference type="EMBL" id="CP022987">
    <property type="protein sequence ID" value="QAA92959.1"/>
    <property type="molecule type" value="Genomic_DNA"/>
</dbReference>
<dbReference type="Proteomes" id="UP000283474">
    <property type="component" value="Chromosome"/>
</dbReference>
<feature type="domain" description="Hemerythrin-like" evidence="1">
    <location>
        <begin position="3"/>
        <end position="133"/>
    </location>
</feature>
<dbReference type="Pfam" id="PF01814">
    <property type="entry name" value="Hemerythrin"/>
    <property type="match status" value="1"/>
</dbReference>
<dbReference type="AlphaFoldDB" id="A0A410G9H1"/>
<organism evidence="2 3">
    <name type="scientific">Pollutimonas thiosulfatoxidans</name>
    <dbReference type="NCBI Taxonomy" id="2028345"/>
    <lineage>
        <taxon>Bacteria</taxon>
        <taxon>Pseudomonadati</taxon>
        <taxon>Pseudomonadota</taxon>
        <taxon>Betaproteobacteria</taxon>
        <taxon>Burkholderiales</taxon>
        <taxon>Alcaligenaceae</taxon>
        <taxon>Pollutimonas</taxon>
    </lineage>
</organism>
<protein>
    <submittedName>
        <fullName evidence="2">Hemerythrin</fullName>
    </submittedName>
</protein>
<dbReference type="InterPro" id="IPR012312">
    <property type="entry name" value="Hemerythrin-like"/>
</dbReference>
<reference evidence="2 3" key="1">
    <citation type="submission" date="2017-08" db="EMBL/GenBank/DDBJ databases">
        <authorList>
            <person name="Park S.-J."/>
            <person name="Kim H."/>
        </authorList>
    </citation>
    <scope>NUCLEOTIDE SEQUENCE [LARGE SCALE GENOMIC DNA]</scope>
    <source>
        <strain evidence="3">ye3</strain>
    </source>
</reference>
<evidence type="ECO:0000313" key="2">
    <source>
        <dbReference type="EMBL" id="QAA92959.1"/>
    </source>
</evidence>